<evidence type="ECO:0000256" key="1">
    <source>
        <dbReference type="ARBA" id="ARBA00004442"/>
    </source>
</evidence>
<feature type="signal peptide" evidence="7">
    <location>
        <begin position="1"/>
        <end position="20"/>
    </location>
</feature>
<evidence type="ECO:0000256" key="5">
    <source>
        <dbReference type="ARBA" id="ARBA00023237"/>
    </source>
</evidence>
<dbReference type="GO" id="GO:0009279">
    <property type="term" value="C:cell outer membrane"/>
    <property type="evidence" value="ECO:0007669"/>
    <property type="project" value="UniProtKB-SubCell"/>
</dbReference>
<keyword evidence="3 7" id="KW-0732">Signal</keyword>
<keyword evidence="4" id="KW-0472">Membrane</keyword>
<evidence type="ECO:0000256" key="7">
    <source>
        <dbReference type="SAM" id="SignalP"/>
    </source>
</evidence>
<name>A0A1M6FUW0_9BACT</name>
<evidence type="ECO:0000313" key="11">
    <source>
        <dbReference type="Proteomes" id="UP000184050"/>
    </source>
</evidence>
<evidence type="ECO:0000256" key="4">
    <source>
        <dbReference type="ARBA" id="ARBA00023136"/>
    </source>
</evidence>
<dbReference type="AlphaFoldDB" id="A0A1M6FUW0"/>
<dbReference type="Gene3D" id="1.25.40.390">
    <property type="match status" value="1"/>
</dbReference>
<evidence type="ECO:0000259" key="8">
    <source>
        <dbReference type="Pfam" id="PF07980"/>
    </source>
</evidence>
<organism evidence="10 11">
    <name type="scientific">Tangfeifania diversioriginum</name>
    <dbReference type="NCBI Taxonomy" id="1168035"/>
    <lineage>
        <taxon>Bacteria</taxon>
        <taxon>Pseudomonadati</taxon>
        <taxon>Bacteroidota</taxon>
        <taxon>Bacteroidia</taxon>
        <taxon>Marinilabiliales</taxon>
        <taxon>Prolixibacteraceae</taxon>
        <taxon>Tangfeifania</taxon>
    </lineage>
</organism>
<accession>A0A1M6FUW0</accession>
<dbReference type="PROSITE" id="PS51257">
    <property type="entry name" value="PROKAR_LIPOPROTEIN"/>
    <property type="match status" value="1"/>
</dbReference>
<dbReference type="RefSeq" id="WP_083578157.1">
    <property type="nucleotide sequence ID" value="NZ_FQZE01000009.1"/>
</dbReference>
<evidence type="ECO:0000313" key="10">
    <source>
        <dbReference type="EMBL" id="SHJ01419.1"/>
    </source>
</evidence>
<feature type="chain" id="PRO_5013133242" evidence="7">
    <location>
        <begin position="21"/>
        <end position="534"/>
    </location>
</feature>
<proteinExistence type="inferred from homology"/>
<dbReference type="InterPro" id="IPR012944">
    <property type="entry name" value="SusD_RagB_dom"/>
</dbReference>
<feature type="domain" description="RagB/SusD" evidence="8">
    <location>
        <begin position="366"/>
        <end position="518"/>
    </location>
</feature>
<dbReference type="Pfam" id="PF14322">
    <property type="entry name" value="SusD-like_3"/>
    <property type="match status" value="1"/>
</dbReference>
<evidence type="ECO:0000256" key="6">
    <source>
        <dbReference type="SAM" id="MobiDB-lite"/>
    </source>
</evidence>
<protein>
    <submittedName>
        <fullName evidence="10">SusD family protein</fullName>
    </submittedName>
</protein>
<evidence type="ECO:0000256" key="2">
    <source>
        <dbReference type="ARBA" id="ARBA00006275"/>
    </source>
</evidence>
<feature type="domain" description="SusD-like N-terminal" evidence="9">
    <location>
        <begin position="94"/>
        <end position="251"/>
    </location>
</feature>
<comment type="subcellular location">
    <subcellularLocation>
        <location evidence="1">Cell outer membrane</location>
    </subcellularLocation>
</comment>
<evidence type="ECO:0000259" key="9">
    <source>
        <dbReference type="Pfam" id="PF14322"/>
    </source>
</evidence>
<dbReference type="Pfam" id="PF07980">
    <property type="entry name" value="SusD_RagB"/>
    <property type="match status" value="1"/>
</dbReference>
<dbReference type="EMBL" id="FQZE01000009">
    <property type="protein sequence ID" value="SHJ01419.1"/>
    <property type="molecule type" value="Genomic_DNA"/>
</dbReference>
<feature type="compositionally biased region" description="Pro residues" evidence="6">
    <location>
        <begin position="525"/>
        <end position="534"/>
    </location>
</feature>
<dbReference type="STRING" id="1168035.SAMN05444280_10986"/>
<evidence type="ECO:0000256" key="3">
    <source>
        <dbReference type="ARBA" id="ARBA00022729"/>
    </source>
</evidence>
<keyword evidence="11" id="KW-1185">Reference proteome</keyword>
<comment type="similarity">
    <text evidence="2">Belongs to the SusD family.</text>
</comment>
<feature type="region of interest" description="Disordered" evidence="6">
    <location>
        <begin position="514"/>
        <end position="534"/>
    </location>
</feature>
<gene>
    <name evidence="10" type="ORF">SAMN05444280_10986</name>
</gene>
<dbReference type="Proteomes" id="UP000184050">
    <property type="component" value="Unassembled WGS sequence"/>
</dbReference>
<dbReference type="InterPro" id="IPR033985">
    <property type="entry name" value="SusD-like_N"/>
</dbReference>
<dbReference type="InterPro" id="IPR011990">
    <property type="entry name" value="TPR-like_helical_dom_sf"/>
</dbReference>
<sequence>MNRKYIILLLVSFFFATVGCEDLDTLPEGDTITTSQKEEVLDNDPSKAVAGVNAIFAQFTQYMPNETALGAERHNDFGYPSVMLFTDHNGYDLVSDDNGYNWNGNNLEYSDREYTSNEGQILWNDMYAIISSANNVIDAIDPETEDPTSQYYLAQGLAARSFSYWVLAQLYQFNYVGNESAPCVPIITNENSNEAALDGSPRATVQEVYQLITSDIDNAVNLLTSAEENGIVRADKRYISLAVAYGLRARVNLTMQNWSEAAADATKAIEVSGATPASIADVSKPSFWSSDESNWMWGIIVKETDDVVSSGIVNWPSHMGSLNYGYANFSGGKQINKSLFESIPETDVRKGWWLDENETSPNLNKAEAEAAAGYGYPAYTQVKFAPYNEEPKTSTNANDIPLMRIEEMYLIKAEAEAMSGGDGKTTLESFVQNYRDPGYVCNASSPEGIQEEVFFHRRLELWGEGMNWFDIMRLNKDVDRRGGAFPNATMVFNIPAGSDILLWRIPEAEIQANPALTEGDNNPAVPAPSPVADL</sequence>
<keyword evidence="5" id="KW-0998">Cell outer membrane</keyword>
<reference evidence="10 11" key="1">
    <citation type="submission" date="2016-11" db="EMBL/GenBank/DDBJ databases">
        <authorList>
            <person name="Jaros S."/>
            <person name="Januszkiewicz K."/>
            <person name="Wedrychowicz H."/>
        </authorList>
    </citation>
    <scope>NUCLEOTIDE SEQUENCE [LARGE SCALE GENOMIC DNA]</scope>
    <source>
        <strain evidence="10 11">DSM 27063</strain>
    </source>
</reference>
<dbReference type="OrthoDB" id="1100079at2"/>
<dbReference type="SUPFAM" id="SSF48452">
    <property type="entry name" value="TPR-like"/>
    <property type="match status" value="1"/>
</dbReference>